<proteinExistence type="predicted"/>
<evidence type="ECO:0000313" key="2">
    <source>
        <dbReference type="Proteomes" id="UP001595872"/>
    </source>
</evidence>
<dbReference type="EMBL" id="JBHSIT010000002">
    <property type="protein sequence ID" value="MFC4906942.1"/>
    <property type="molecule type" value="Genomic_DNA"/>
</dbReference>
<keyword evidence="2" id="KW-1185">Reference proteome</keyword>
<sequence>MSDTERSAAPNAAASVDPARALERVSKPYYSSVTSWVTQYFVPMYRRTLGGEFRWCAQWWRHAEAISRLNALWQSWEASRLQGATGMGLWYRDYLDPQLPILLGARGPFYQCTEDEHLEPHLARLEPPPLRWWDAPEPQLDERADA</sequence>
<gene>
    <name evidence="1" type="ORF">ACFPCY_06410</name>
</gene>
<comment type="caution">
    <text evidence="1">The sequence shown here is derived from an EMBL/GenBank/DDBJ whole genome shotgun (WGS) entry which is preliminary data.</text>
</comment>
<dbReference type="Pfam" id="PF16259">
    <property type="entry name" value="DUF4913"/>
    <property type="match status" value="1"/>
</dbReference>
<organism evidence="1 2">
    <name type="scientific">Actinomadura gamaensis</name>
    <dbReference type="NCBI Taxonomy" id="1763541"/>
    <lineage>
        <taxon>Bacteria</taxon>
        <taxon>Bacillati</taxon>
        <taxon>Actinomycetota</taxon>
        <taxon>Actinomycetes</taxon>
        <taxon>Streptosporangiales</taxon>
        <taxon>Thermomonosporaceae</taxon>
        <taxon>Actinomadura</taxon>
    </lineage>
</organism>
<accession>A0ABV9TS80</accession>
<protein>
    <submittedName>
        <fullName evidence="1">DUF4913 domain-containing protein</fullName>
    </submittedName>
</protein>
<dbReference type="InterPro" id="IPR032584">
    <property type="entry name" value="DUF4913"/>
</dbReference>
<dbReference type="Proteomes" id="UP001595872">
    <property type="component" value="Unassembled WGS sequence"/>
</dbReference>
<reference evidence="2" key="1">
    <citation type="journal article" date="2019" name="Int. J. Syst. Evol. Microbiol.">
        <title>The Global Catalogue of Microorganisms (GCM) 10K type strain sequencing project: providing services to taxonomists for standard genome sequencing and annotation.</title>
        <authorList>
            <consortium name="The Broad Institute Genomics Platform"/>
            <consortium name="The Broad Institute Genome Sequencing Center for Infectious Disease"/>
            <person name="Wu L."/>
            <person name="Ma J."/>
        </authorList>
    </citation>
    <scope>NUCLEOTIDE SEQUENCE [LARGE SCALE GENOMIC DNA]</scope>
    <source>
        <strain evidence="2">KLKA75</strain>
    </source>
</reference>
<name>A0ABV9TS80_9ACTN</name>
<dbReference type="RefSeq" id="WP_378252682.1">
    <property type="nucleotide sequence ID" value="NZ_JBHSIT010000002.1"/>
</dbReference>
<evidence type="ECO:0000313" key="1">
    <source>
        <dbReference type="EMBL" id="MFC4906942.1"/>
    </source>
</evidence>